<evidence type="ECO:0000256" key="1">
    <source>
        <dbReference type="ARBA" id="ARBA00004141"/>
    </source>
</evidence>
<dbReference type="EMBL" id="JAFFHA010000007">
    <property type="protein sequence ID" value="KAK4653147.1"/>
    <property type="molecule type" value="Genomic_DNA"/>
</dbReference>
<reference evidence="8 9" key="1">
    <citation type="journal article" date="2023" name="bioRxiv">
        <title>High-quality genome assemblies of four members of thePodospora anserinaspecies complex.</title>
        <authorList>
            <person name="Ament-Velasquez S.L."/>
            <person name="Vogan A.A."/>
            <person name="Wallerman O."/>
            <person name="Hartmann F."/>
            <person name="Gautier V."/>
            <person name="Silar P."/>
            <person name="Giraud T."/>
            <person name="Johannesson H."/>
        </authorList>
    </citation>
    <scope>NUCLEOTIDE SEQUENCE [LARGE SCALE GENOMIC DNA]</scope>
    <source>
        <strain evidence="8 9">CBS 415.72m</strain>
    </source>
</reference>
<keyword evidence="2 6" id="KW-0812">Transmembrane</keyword>
<dbReference type="CDD" id="cd17476">
    <property type="entry name" value="MFS_Amf1_MDR_like"/>
    <property type="match status" value="1"/>
</dbReference>
<feature type="compositionally biased region" description="Polar residues" evidence="5">
    <location>
        <begin position="94"/>
        <end position="105"/>
    </location>
</feature>
<keyword evidence="4 6" id="KW-0472">Membrane</keyword>
<comment type="caution">
    <text evidence="8">The sequence shown here is derived from an EMBL/GenBank/DDBJ whole genome shotgun (WGS) entry which is preliminary data.</text>
</comment>
<evidence type="ECO:0000313" key="8">
    <source>
        <dbReference type="EMBL" id="KAK4653147.1"/>
    </source>
</evidence>
<dbReference type="InterPro" id="IPR020846">
    <property type="entry name" value="MFS_dom"/>
</dbReference>
<dbReference type="InterPro" id="IPR011701">
    <property type="entry name" value="MFS"/>
</dbReference>
<feature type="transmembrane region" description="Helical" evidence="6">
    <location>
        <begin position="331"/>
        <end position="349"/>
    </location>
</feature>
<dbReference type="PROSITE" id="PS50850">
    <property type="entry name" value="MFS"/>
    <property type="match status" value="1"/>
</dbReference>
<feature type="region of interest" description="Disordered" evidence="5">
    <location>
        <begin position="220"/>
        <end position="281"/>
    </location>
</feature>
<feature type="compositionally biased region" description="Polar residues" evidence="5">
    <location>
        <begin position="187"/>
        <end position="205"/>
    </location>
</feature>
<accession>A0ABR0GBL8</accession>
<feature type="compositionally biased region" description="Polar residues" evidence="5">
    <location>
        <begin position="131"/>
        <end position="143"/>
    </location>
</feature>
<evidence type="ECO:0000256" key="3">
    <source>
        <dbReference type="ARBA" id="ARBA00022989"/>
    </source>
</evidence>
<feature type="compositionally biased region" description="Low complexity" evidence="5">
    <location>
        <begin position="251"/>
        <end position="281"/>
    </location>
</feature>
<evidence type="ECO:0000256" key="2">
    <source>
        <dbReference type="ARBA" id="ARBA00022692"/>
    </source>
</evidence>
<feature type="transmembrane region" description="Helical" evidence="6">
    <location>
        <begin position="390"/>
        <end position="408"/>
    </location>
</feature>
<feature type="transmembrane region" description="Helical" evidence="6">
    <location>
        <begin position="428"/>
        <end position="452"/>
    </location>
</feature>
<gene>
    <name evidence="8" type="ORF">QC762_505510</name>
</gene>
<feature type="compositionally biased region" description="Basic and acidic residues" evidence="5">
    <location>
        <begin position="174"/>
        <end position="186"/>
    </location>
</feature>
<feature type="transmembrane region" description="Helical" evidence="6">
    <location>
        <begin position="598"/>
        <end position="622"/>
    </location>
</feature>
<feature type="transmembrane region" description="Helical" evidence="6">
    <location>
        <begin position="528"/>
        <end position="545"/>
    </location>
</feature>
<feature type="transmembrane region" description="Helical" evidence="6">
    <location>
        <begin position="734"/>
        <end position="752"/>
    </location>
</feature>
<evidence type="ECO:0000256" key="5">
    <source>
        <dbReference type="SAM" id="MobiDB-lite"/>
    </source>
</evidence>
<feature type="transmembrane region" description="Helical" evidence="6">
    <location>
        <begin position="692"/>
        <end position="714"/>
    </location>
</feature>
<organism evidence="8 9">
    <name type="scientific">Podospora pseudocomata</name>
    <dbReference type="NCBI Taxonomy" id="2093779"/>
    <lineage>
        <taxon>Eukaryota</taxon>
        <taxon>Fungi</taxon>
        <taxon>Dikarya</taxon>
        <taxon>Ascomycota</taxon>
        <taxon>Pezizomycotina</taxon>
        <taxon>Sordariomycetes</taxon>
        <taxon>Sordariomycetidae</taxon>
        <taxon>Sordariales</taxon>
        <taxon>Podosporaceae</taxon>
        <taxon>Podospora</taxon>
    </lineage>
</organism>
<feature type="transmembrane region" description="Helical" evidence="6">
    <location>
        <begin position="629"/>
        <end position="648"/>
    </location>
</feature>
<feature type="transmembrane region" description="Helical" evidence="6">
    <location>
        <begin position="499"/>
        <end position="516"/>
    </location>
</feature>
<feature type="transmembrane region" description="Helical" evidence="6">
    <location>
        <begin position="361"/>
        <end position="378"/>
    </location>
</feature>
<dbReference type="RefSeq" id="XP_062742122.1">
    <property type="nucleotide sequence ID" value="XM_062890974.1"/>
</dbReference>
<feature type="domain" description="Major facilitator superfamily (MFS) profile" evidence="7">
    <location>
        <begin position="294"/>
        <end position="755"/>
    </location>
</feature>
<dbReference type="SUPFAM" id="SSF103473">
    <property type="entry name" value="MFS general substrate transporter"/>
    <property type="match status" value="1"/>
</dbReference>
<evidence type="ECO:0000256" key="6">
    <source>
        <dbReference type="SAM" id="Phobius"/>
    </source>
</evidence>
<dbReference type="InterPro" id="IPR036259">
    <property type="entry name" value="MFS_trans_sf"/>
</dbReference>
<proteinExistence type="predicted"/>
<comment type="subcellular location">
    <subcellularLocation>
        <location evidence="1">Membrane</location>
        <topology evidence="1">Multi-pass membrane protein</topology>
    </subcellularLocation>
</comment>
<feature type="transmembrane region" description="Helical" evidence="6">
    <location>
        <begin position="292"/>
        <end position="319"/>
    </location>
</feature>
<evidence type="ECO:0000313" key="9">
    <source>
        <dbReference type="Proteomes" id="UP001323405"/>
    </source>
</evidence>
<evidence type="ECO:0000256" key="4">
    <source>
        <dbReference type="ARBA" id="ARBA00023136"/>
    </source>
</evidence>
<dbReference type="Proteomes" id="UP001323405">
    <property type="component" value="Unassembled WGS sequence"/>
</dbReference>
<feature type="region of interest" description="Disordered" evidence="5">
    <location>
        <begin position="42"/>
        <end position="205"/>
    </location>
</feature>
<feature type="transmembrane region" description="Helical" evidence="6">
    <location>
        <begin position="654"/>
        <end position="680"/>
    </location>
</feature>
<keyword evidence="9" id="KW-1185">Reference proteome</keyword>
<dbReference type="Pfam" id="PF07690">
    <property type="entry name" value="MFS_1"/>
    <property type="match status" value="1"/>
</dbReference>
<dbReference type="PANTHER" id="PTHR42718">
    <property type="entry name" value="MAJOR FACILITATOR SUPERFAMILY MULTIDRUG TRANSPORTER MFSC"/>
    <property type="match status" value="1"/>
</dbReference>
<evidence type="ECO:0000259" key="7">
    <source>
        <dbReference type="PROSITE" id="PS50850"/>
    </source>
</evidence>
<keyword evidence="3 6" id="KW-1133">Transmembrane helix</keyword>
<sequence length="769" mass="83435">MGTRKPSCSWDDQAAVDATQWAVDAMTVATESFRLQFQGQFGEANGRSRRNSSSLDDVLSERRASRQRGQVHVTGRRPVSERPNNLDANYKGPLSSNPPSMSFTSEPHDLPRPPDPTATRPVQQHIGIHISKNSGRNRASSQPYPAFHRPLTPRQSSQKEPERHHPLPSLPLHPDLRADEENRDSKQFSVQQYDAVNPADSQSTMVPLEDAETDTTYLSSSFSSSTAIAKPKASHFSPRRKSRAASRTMVSSSSPYQSSASSTPTRPRSPPSAATQSPSTRPDVLVSPFHEILFVLLICLAQILMLAGLAQAMVPASIISQSFGDSTPGTMAWYSAAYGLTSATFVLPSGRVGDLFGHKKVFVTGWLWFGLWSLIAGFSGHAERSAGEGTVFFCVARGLQGIGPALLVPSGQALLGRTYQPGMRKNMVLCLFGASAPLGFVMGAIFSSLFAVRGNWPWAFWLLAIMCFVLAVVSLFILPTSRGQSCLKGGEGLWSQFDGWGMMLGVSGLVLLNFAFNQAPNVSWKTPYTYFLLIIGLILIAAFVSHEWKAPYPLIPIAAMKPATNFVLGCTGAGWGCFSIWIYYTFNVVQNLKGWSPLLASVSFIPAPICGLAASILVGFLMSRVKPHWIMLISMCAFFIGSLLLATAPVHQSYWFSTFFGILIMPFGMDMGNPAATILLSNSVSKEHQGIAASLVVTTVNYSISLALGIAGTIEVHVNETGDELLKGYRAAQYFGTGLGFLGVLLALGFLLQSYHQKPPVASYPLQTR</sequence>
<protein>
    <recommendedName>
        <fullName evidence="7">Major facilitator superfamily (MFS) profile domain-containing protein</fullName>
    </recommendedName>
</protein>
<name>A0ABR0GBL8_9PEZI</name>
<dbReference type="PANTHER" id="PTHR42718:SF1">
    <property type="entry name" value="LOW AFFINITY AMMONIUM TRANSPORTER"/>
    <property type="match status" value="1"/>
</dbReference>
<dbReference type="Gene3D" id="1.20.1250.20">
    <property type="entry name" value="MFS general substrate transporter like domains"/>
    <property type="match status" value="2"/>
</dbReference>
<feature type="transmembrane region" description="Helical" evidence="6">
    <location>
        <begin position="458"/>
        <end position="478"/>
    </location>
</feature>
<feature type="transmembrane region" description="Helical" evidence="6">
    <location>
        <begin position="566"/>
        <end position="586"/>
    </location>
</feature>
<dbReference type="GeneID" id="87910881"/>